<evidence type="ECO:0000256" key="1">
    <source>
        <dbReference type="SAM" id="MobiDB-lite"/>
    </source>
</evidence>
<feature type="compositionally biased region" description="Low complexity" evidence="1">
    <location>
        <begin position="376"/>
        <end position="385"/>
    </location>
</feature>
<organism evidence="2 3">
    <name type="scientific">Perkinsus olseni</name>
    <name type="common">Perkinsus atlanticus</name>
    <dbReference type="NCBI Taxonomy" id="32597"/>
    <lineage>
        <taxon>Eukaryota</taxon>
        <taxon>Sar</taxon>
        <taxon>Alveolata</taxon>
        <taxon>Perkinsozoa</taxon>
        <taxon>Perkinsea</taxon>
        <taxon>Perkinsida</taxon>
        <taxon>Perkinsidae</taxon>
        <taxon>Perkinsus</taxon>
    </lineage>
</organism>
<evidence type="ECO:0000313" key="2">
    <source>
        <dbReference type="EMBL" id="KAF4696901.1"/>
    </source>
</evidence>
<proteinExistence type="predicted"/>
<dbReference type="Proteomes" id="UP000541610">
    <property type="component" value="Unassembled WGS sequence"/>
</dbReference>
<sequence>MEPNGVPSYPVGGSVPPPQSSPYVYQPQIPVQAGHYTATAPAGDGPTHVVTGSCPPGTQTSGVGQAGAATNSTQVVQDTSAPLVTVTAWEHPASAPVASSSQPTSVPPGSLPTSAPVAGSGQPPSAPVGSGNQPPSVPQSGQPVSAPPVSTGQPTSALPSSLPTSAAMGNSGQPAAASAVASAPPASSVQQASAPVAGVAQQAVTQPAGATPSSRARAFYGCPKRRRRAGAVPRWLATLEFNSSPPTTPLLQCLGVPMGPPSAAVASPGLPPFTGQPMPTQGITNDQQAFAPSAPPMLPSVPQPPQAPGQMYPQQAAPMQPMMGPPMAAGQVIQGQPPTVQAFPQPAYGQPQYAAPSTYPQQVYPQQVYSPPPPQQQQQPVYAQPVQQVNAQPGLCATCLRSNLFMHSHYSNSSSRRMAESPPL</sequence>
<gene>
    <name evidence="2" type="ORF">FOZ60_014663</name>
</gene>
<feature type="compositionally biased region" description="Low complexity" evidence="1">
    <location>
        <begin position="94"/>
        <end position="104"/>
    </location>
</feature>
<feature type="region of interest" description="Disordered" evidence="1">
    <location>
        <begin position="334"/>
        <end position="385"/>
    </location>
</feature>
<dbReference type="EMBL" id="JABANP010000007">
    <property type="protein sequence ID" value="KAF4696901.1"/>
    <property type="molecule type" value="Genomic_DNA"/>
</dbReference>
<dbReference type="AlphaFoldDB" id="A0A7J6PN09"/>
<feature type="region of interest" description="Disordered" evidence="1">
    <location>
        <begin position="94"/>
        <end position="216"/>
    </location>
</feature>
<name>A0A7J6PN09_PEROL</name>
<feature type="region of interest" description="Disordered" evidence="1">
    <location>
        <begin position="1"/>
        <end position="75"/>
    </location>
</feature>
<feature type="compositionally biased region" description="Low complexity" evidence="1">
    <location>
        <begin position="129"/>
        <end position="212"/>
    </location>
</feature>
<comment type="caution">
    <text evidence="2">The sequence shown here is derived from an EMBL/GenBank/DDBJ whole genome shotgun (WGS) entry which is preliminary data.</text>
</comment>
<feature type="compositionally biased region" description="Low complexity" evidence="1">
    <location>
        <begin position="1"/>
        <end position="14"/>
    </location>
</feature>
<dbReference type="OrthoDB" id="10616251at2759"/>
<evidence type="ECO:0000313" key="3">
    <source>
        <dbReference type="Proteomes" id="UP000541610"/>
    </source>
</evidence>
<accession>A0A7J6PN09</accession>
<feature type="compositionally biased region" description="Low complexity" evidence="1">
    <location>
        <begin position="359"/>
        <end position="369"/>
    </location>
</feature>
<protein>
    <submittedName>
        <fullName evidence="2">Uncharacterized protein</fullName>
    </submittedName>
</protein>
<feature type="compositionally biased region" description="Polar residues" evidence="1">
    <location>
        <begin position="56"/>
        <end position="75"/>
    </location>
</feature>
<reference evidence="2 3" key="1">
    <citation type="submission" date="2020-04" db="EMBL/GenBank/DDBJ databases">
        <title>Perkinsus olseni comparative genomics.</title>
        <authorList>
            <person name="Bogema D.R."/>
        </authorList>
    </citation>
    <scope>NUCLEOTIDE SEQUENCE [LARGE SCALE GENOMIC DNA]</scope>
    <source>
        <strain evidence="2">00978-12</strain>
    </source>
</reference>